<evidence type="ECO:0000256" key="2">
    <source>
        <dbReference type="SAM" id="Phobius"/>
    </source>
</evidence>
<keyword evidence="2" id="KW-1133">Transmembrane helix</keyword>
<comment type="caution">
    <text evidence="3">The sequence shown here is derived from an EMBL/GenBank/DDBJ whole genome shotgun (WGS) entry which is preliminary data.</text>
</comment>
<evidence type="ECO:0000256" key="1">
    <source>
        <dbReference type="ARBA" id="ARBA00006765"/>
    </source>
</evidence>
<evidence type="ECO:0000313" key="3">
    <source>
        <dbReference type="EMBL" id="KAE8736315.1"/>
    </source>
</evidence>
<dbReference type="EMBL" id="VEPZ02000001">
    <property type="protein sequence ID" value="KAE8736315.1"/>
    <property type="molecule type" value="Genomic_DNA"/>
</dbReference>
<name>A0A6A3D3F6_HIBSY</name>
<comment type="similarity">
    <text evidence="1">Belongs to the caleosin family.</text>
</comment>
<dbReference type="GO" id="GO:0005509">
    <property type="term" value="F:calcium ion binding"/>
    <property type="evidence" value="ECO:0007669"/>
    <property type="project" value="TreeGrafter"/>
</dbReference>
<keyword evidence="2" id="KW-0472">Membrane</keyword>
<evidence type="ECO:0000313" key="4">
    <source>
        <dbReference type="Proteomes" id="UP000436088"/>
    </source>
</evidence>
<reference evidence="3" key="1">
    <citation type="submission" date="2019-09" db="EMBL/GenBank/DDBJ databases">
        <title>Draft genome information of white flower Hibiscus syriacus.</title>
        <authorList>
            <person name="Kim Y.-M."/>
        </authorList>
    </citation>
    <scope>NUCLEOTIDE SEQUENCE [LARGE SCALE GENOMIC DNA]</scope>
    <source>
        <strain evidence="3">YM2019G1</strain>
    </source>
</reference>
<dbReference type="GO" id="GO:0004497">
    <property type="term" value="F:monooxygenase activity"/>
    <property type="evidence" value="ECO:0007669"/>
    <property type="project" value="TreeGrafter"/>
</dbReference>
<dbReference type="InterPro" id="IPR007736">
    <property type="entry name" value="Caleosin-related"/>
</dbReference>
<dbReference type="PANTHER" id="PTHR31495">
    <property type="entry name" value="PEROXYGENASE 3-RELATED"/>
    <property type="match status" value="1"/>
</dbReference>
<gene>
    <name evidence="3" type="ORF">F3Y22_tig00000002pilonHSYRG00016</name>
</gene>
<accession>A0A6A3D3F6</accession>
<keyword evidence="4" id="KW-1185">Reference proteome</keyword>
<dbReference type="Proteomes" id="UP000436088">
    <property type="component" value="Unassembled WGS sequence"/>
</dbReference>
<organism evidence="3 4">
    <name type="scientific">Hibiscus syriacus</name>
    <name type="common">Rose of Sharon</name>
    <dbReference type="NCBI Taxonomy" id="106335"/>
    <lineage>
        <taxon>Eukaryota</taxon>
        <taxon>Viridiplantae</taxon>
        <taxon>Streptophyta</taxon>
        <taxon>Embryophyta</taxon>
        <taxon>Tracheophyta</taxon>
        <taxon>Spermatophyta</taxon>
        <taxon>Magnoliopsida</taxon>
        <taxon>eudicotyledons</taxon>
        <taxon>Gunneridae</taxon>
        <taxon>Pentapetalae</taxon>
        <taxon>rosids</taxon>
        <taxon>malvids</taxon>
        <taxon>Malvales</taxon>
        <taxon>Malvaceae</taxon>
        <taxon>Malvoideae</taxon>
        <taxon>Hibiscus</taxon>
    </lineage>
</organism>
<proteinExistence type="inferred from homology"/>
<sequence>MASSLPSKDFQEGAVDCEPENVLQKHVAFFDRNHDGLVYPWETFAGFRAIGAGYLLSLISSFFINVALSRKTRPGNPFSLGSLMFPIEVKNIQFAKHGSESGVYDTEGRFVPSKFEQIFTKFARTYPNALTSDELSAMLKANREPQDYKGW</sequence>
<protein>
    <submittedName>
        <fullName evidence="3">Peroxygenase 7</fullName>
    </submittedName>
</protein>
<dbReference type="PANTHER" id="PTHR31495:SF1">
    <property type="entry name" value="INACTIVE PEROXYGENASE-LIKE PROTEIN-RELATED"/>
    <property type="match status" value="1"/>
</dbReference>
<feature type="transmembrane region" description="Helical" evidence="2">
    <location>
        <begin position="45"/>
        <end position="68"/>
    </location>
</feature>
<dbReference type="AlphaFoldDB" id="A0A6A3D3F6"/>
<dbReference type="Pfam" id="PF05042">
    <property type="entry name" value="Caleosin"/>
    <property type="match status" value="1"/>
</dbReference>
<keyword evidence="2" id="KW-0812">Transmembrane</keyword>